<gene>
    <name evidence="2" type="ORF">ACFSR3_10805</name>
</gene>
<name>A0ABW5NV16_9FLAO</name>
<reference evidence="3" key="1">
    <citation type="journal article" date="2019" name="Int. J. Syst. Evol. Microbiol.">
        <title>The Global Catalogue of Microorganisms (GCM) 10K type strain sequencing project: providing services to taxonomists for standard genome sequencing and annotation.</title>
        <authorList>
            <consortium name="The Broad Institute Genomics Platform"/>
            <consortium name="The Broad Institute Genome Sequencing Center for Infectious Disease"/>
            <person name="Wu L."/>
            <person name="Ma J."/>
        </authorList>
    </citation>
    <scope>NUCLEOTIDE SEQUENCE [LARGE SCALE GENOMIC DNA]</scope>
    <source>
        <strain evidence="3">KCTC 42107</strain>
    </source>
</reference>
<protein>
    <recommendedName>
        <fullName evidence="4">Carboxypeptidase regulatory-like domain-containing protein</fullName>
    </recommendedName>
</protein>
<dbReference type="Proteomes" id="UP001597480">
    <property type="component" value="Unassembled WGS sequence"/>
</dbReference>
<evidence type="ECO:0000256" key="1">
    <source>
        <dbReference type="SAM" id="SignalP"/>
    </source>
</evidence>
<evidence type="ECO:0000313" key="2">
    <source>
        <dbReference type="EMBL" id="MFD2602546.1"/>
    </source>
</evidence>
<feature type="signal peptide" evidence="1">
    <location>
        <begin position="1"/>
        <end position="29"/>
    </location>
</feature>
<feature type="chain" id="PRO_5047227384" description="Carboxypeptidase regulatory-like domain-containing protein" evidence="1">
    <location>
        <begin position="30"/>
        <end position="396"/>
    </location>
</feature>
<comment type="caution">
    <text evidence="2">The sequence shown here is derived from an EMBL/GenBank/DDBJ whole genome shotgun (WGS) entry which is preliminary data.</text>
</comment>
<keyword evidence="3" id="KW-1185">Reference proteome</keyword>
<organism evidence="2 3">
    <name type="scientific">Flavobacterium suzhouense</name>
    <dbReference type="NCBI Taxonomy" id="1529638"/>
    <lineage>
        <taxon>Bacteria</taxon>
        <taxon>Pseudomonadati</taxon>
        <taxon>Bacteroidota</taxon>
        <taxon>Flavobacteriia</taxon>
        <taxon>Flavobacteriales</taxon>
        <taxon>Flavobacteriaceae</taxon>
        <taxon>Flavobacterium</taxon>
    </lineage>
</organism>
<proteinExistence type="predicted"/>
<accession>A0ABW5NV16</accession>
<keyword evidence="1" id="KW-0732">Signal</keyword>
<evidence type="ECO:0000313" key="3">
    <source>
        <dbReference type="Proteomes" id="UP001597480"/>
    </source>
</evidence>
<dbReference type="EMBL" id="JBHUMD010000025">
    <property type="protein sequence ID" value="MFD2602546.1"/>
    <property type="molecule type" value="Genomic_DNA"/>
</dbReference>
<sequence length="396" mass="46370">MKNRTVIFKTLTLKALLLFCCFWNLTAFSQNDNKAVLKVYLTDAETGKSVKKAHVTLEGFEIPQIDGKYDKKGNYYYFSEIPKGYNTVMSYHKDYNEKGFQDLNELPKEINLNLFKKEFITYNFIQQDSISVQNKKIKFLKESYIEDYYKIAVSPKTNMSYKAFIQFLQNMISNLNLNISLVNPFFEMDLIERHDLNDKNHNGYPREVQLSDKPESFNLPLKDGYSTILYKKGKIEWSDVCFIVRKNDGSAFKRFNDPTIKSLSNHVNIFGILLNKKNSIDILNNNGNDFSIRDKENKIFNRKNGIDSSKVFYYNNNLRNYSKRTERNRTRFYIYEPTTSDDVPTFILVKNNNLVVPNELPIKPDELNDDIKISKPDASIGLGILDLYEYYSKKQL</sequence>
<evidence type="ECO:0008006" key="4">
    <source>
        <dbReference type="Google" id="ProtNLM"/>
    </source>
</evidence>
<dbReference type="RefSeq" id="WP_379820971.1">
    <property type="nucleotide sequence ID" value="NZ_JBHUMD010000025.1"/>
</dbReference>